<feature type="compositionally biased region" description="Polar residues" evidence="7">
    <location>
        <begin position="61"/>
        <end position="71"/>
    </location>
</feature>
<dbReference type="OrthoDB" id="45365at2759"/>
<evidence type="ECO:0000256" key="4">
    <source>
        <dbReference type="ARBA" id="ARBA00022737"/>
    </source>
</evidence>
<feature type="compositionally biased region" description="Polar residues" evidence="7">
    <location>
        <begin position="130"/>
        <end position="145"/>
    </location>
</feature>
<feature type="compositionally biased region" description="Polar residues" evidence="7">
    <location>
        <begin position="1411"/>
        <end position="1421"/>
    </location>
</feature>
<feature type="compositionally biased region" description="Basic and acidic residues" evidence="7">
    <location>
        <begin position="1294"/>
        <end position="1303"/>
    </location>
</feature>
<feature type="region of interest" description="Disordered" evidence="7">
    <location>
        <begin position="1506"/>
        <end position="1582"/>
    </location>
</feature>
<feature type="compositionally biased region" description="Basic and acidic residues" evidence="7">
    <location>
        <begin position="635"/>
        <end position="644"/>
    </location>
</feature>
<dbReference type="FunFam" id="2.120.10.80:FF:000049">
    <property type="entry name" value="Cell polarity protein (Tea1)"/>
    <property type="match status" value="1"/>
</dbReference>
<feature type="region of interest" description="Disordered" evidence="7">
    <location>
        <begin position="1279"/>
        <end position="1303"/>
    </location>
</feature>
<feature type="region of interest" description="Disordered" evidence="7">
    <location>
        <begin position="828"/>
        <end position="849"/>
    </location>
</feature>
<reference evidence="8" key="1">
    <citation type="submission" date="2022-06" db="EMBL/GenBank/DDBJ databases">
        <title>Complete genome sequences of two strains of the flax pathogen Septoria linicola.</title>
        <authorList>
            <person name="Lapalu N."/>
            <person name="Simon A."/>
            <person name="Demenou B."/>
            <person name="Paumier D."/>
            <person name="Guillot M.-P."/>
            <person name="Gout L."/>
            <person name="Valade R."/>
        </authorList>
    </citation>
    <scope>NUCLEOTIDE SEQUENCE</scope>
    <source>
        <strain evidence="8">SE15195</strain>
    </source>
</reference>
<dbReference type="PANTHER" id="PTHR23244">
    <property type="entry name" value="KELCH REPEAT DOMAIN"/>
    <property type="match status" value="1"/>
</dbReference>
<feature type="region of interest" description="Disordered" evidence="7">
    <location>
        <begin position="1"/>
        <end position="145"/>
    </location>
</feature>
<dbReference type="SMART" id="SM00612">
    <property type="entry name" value="Kelch"/>
    <property type="match status" value="2"/>
</dbReference>
<evidence type="ECO:0000256" key="7">
    <source>
        <dbReference type="SAM" id="MobiDB-lite"/>
    </source>
</evidence>
<feature type="region of interest" description="Disordered" evidence="7">
    <location>
        <begin position="752"/>
        <end position="772"/>
    </location>
</feature>
<feature type="compositionally biased region" description="Polar residues" evidence="7">
    <location>
        <begin position="646"/>
        <end position="658"/>
    </location>
</feature>
<sequence length="1582" mass="174671">MSFLFKSSKKGASGPVASTNAPSLHAVREQAARDPTGPSQIPTLNGNHTNGAKPGSPTPPQSVNTSLNSIQGFEKPVQPQARPADERVQAIREEGSRPQGPSSPEQKTLRDPRRDTSQDAVGQRLPVQQARPSQEGNTSSPYPWSQRRLNFTVTHANPFPRYGAAVNSSSSKDGSIYLMGGLINGSTVKGDLWMVECGPAGMGSMTCFPVATTSEGPGPRVGHASLLVGNAFIVFGGDTKMDEGDMLDDTLYLLNTSTKQWSRALPAGPRPPGRYGHTLNILGSKIYIFGGQVEGYFFNDLVAFDLNALQQATNKWEVLIQNTIDGGPPHGQIPPARTNHTMITHADHLYLFGGTDGIHWYNDVWSYSPHSNSWTQLECIGYIPSAREGHAAALVGDVMYIFGGRNEEGNDLGDLAAFRISSRRWYTFQNMGPSPSPRSGHSMTTVGKSIVVLAGEPSSAPRDPVELGLAYFLDTSKIRYPPDSTSTTPTNERAVVPTRRPSGDRSGSQSGIRGPPPRAELMDRERSGSAGENRIRSPDGASRLPRPGQPPPQGPPPQAPGQVRQIGPPAATRQPTRSAERALSPANENTRPQQRFENVAAVAEAAAARASPVQRERAMPMSPSFEEEQATAPPIEEHVREKPETYTPSQELPGSFPQTPGLESRNESRTGSRSTSRQQQGRLDDETPRPSVESEQLSRVRKISEEHERPQDSGLGSSPASTTQYEEMLRELEQAKHKNAWYASELALARKSGYQSRSTESPVFDESSKQTFKDDDKPLIEALLKMRAELAKMQDTIEEQSKNAATRIAEIERQRDTAVSEAVFAKARLAGAGSPRPDGEPRQMDRNNDISRRLALSLEAQAELKRQLDTLVQKGEAEKKARELAEDTANAAQKRALELDTYRQQHASEIESLRSELHETQKAHREASASHAEILMQHKILEVDKGELSRKLEDMSAERSTHSSVLDSLHIAVKSSSEKAELLQQKLDEERSSRDQLEQSLRDLRTQHEQRAGELENTTRRLRDAEELAQKHAEEARTHRGAVMAGLGKVTNRDVDNSSVHDERVSILQQQVEAAQGQVRQNQAAADAASEKLRRAEERIAGLESYQEQASREGLSIRKQLQTAMRENQTLNSEKAELEQKMERHMLETNALSVQHASLKDILNERGLSAADKRRSRGLDSPGSHRFSTPDLHRVRELEQQLDSQAKTHEDMKQQYEEISERGDKMKREYEEKLAALDNDHQAAVKYLRGTEKMLSKMKQEMQRVKNENADLNKKLTKAKEDIMSSARSTPAPERSEEWEAERQKLKQEVAVVQTSLQGSINDLEGRISKMQDQLRSTEQELSQTKSSHTSAQTELQTLKSTITSSQADLERLQKENGLLEERARDAENKVQLLLDQVESSVDNYRRQSRMRSPTESSAQNGVVRERAASISESSVDAAEHQLPEHLKGHSRQVSAGGESTYSAAESAGNEGRNSMALDSLASELDALRTHWETTNKTYRLSDRFDFDKTPTTAGPSGVGGNSSLMDWRRGLEIDDDDDNATRPGTSDGSKASRSPETTRRRSLDEQTPLATPKLGVAGGML</sequence>
<accession>A0A9Q9EHF6</accession>
<feature type="compositionally biased region" description="Low complexity" evidence="7">
    <location>
        <begin position="599"/>
        <end position="610"/>
    </location>
</feature>
<protein>
    <submittedName>
        <fullName evidence="8">Kelch-type beta propeller</fullName>
    </submittedName>
</protein>
<evidence type="ECO:0000313" key="8">
    <source>
        <dbReference type="EMBL" id="USW50940.1"/>
    </source>
</evidence>
<evidence type="ECO:0000256" key="1">
    <source>
        <dbReference type="ARBA" id="ARBA00004496"/>
    </source>
</evidence>
<evidence type="ECO:0000256" key="2">
    <source>
        <dbReference type="ARBA" id="ARBA00022441"/>
    </source>
</evidence>
<keyword evidence="4" id="KW-0677">Repeat</keyword>
<feature type="compositionally biased region" description="Basic and acidic residues" evidence="7">
    <location>
        <begin position="83"/>
        <end position="96"/>
    </location>
</feature>
<feature type="region of interest" description="Disordered" evidence="7">
    <location>
        <begin position="982"/>
        <end position="1018"/>
    </location>
</feature>
<keyword evidence="9" id="KW-1185">Reference proteome</keyword>
<feature type="compositionally biased region" description="Polar residues" evidence="7">
    <location>
        <begin position="1452"/>
        <end position="1464"/>
    </location>
</feature>
<dbReference type="GO" id="GO:0051285">
    <property type="term" value="C:cell cortex of cell tip"/>
    <property type="evidence" value="ECO:0007669"/>
    <property type="project" value="TreeGrafter"/>
</dbReference>
<dbReference type="SUPFAM" id="SSF117281">
    <property type="entry name" value="Kelch motif"/>
    <property type="match status" value="1"/>
</dbReference>
<evidence type="ECO:0000313" key="9">
    <source>
        <dbReference type="Proteomes" id="UP001056384"/>
    </source>
</evidence>
<feature type="compositionally biased region" description="Polar residues" evidence="7">
    <location>
        <begin position="37"/>
        <end position="50"/>
    </location>
</feature>
<gene>
    <name evidence="8" type="ORF">Slin15195_G042590</name>
</gene>
<keyword evidence="2" id="KW-0880">Kelch repeat</keyword>
<dbReference type="Gene3D" id="2.120.10.80">
    <property type="entry name" value="Kelch-type beta propeller"/>
    <property type="match status" value="1"/>
</dbReference>
<dbReference type="InterPro" id="IPR006652">
    <property type="entry name" value="Kelch_1"/>
</dbReference>
<evidence type="ECO:0000256" key="6">
    <source>
        <dbReference type="SAM" id="Coils"/>
    </source>
</evidence>
<feature type="compositionally biased region" description="Basic and acidic residues" evidence="7">
    <location>
        <begin position="1438"/>
        <end position="1448"/>
    </location>
</feature>
<feature type="compositionally biased region" description="Basic and acidic residues" evidence="7">
    <location>
        <begin position="696"/>
        <end position="711"/>
    </location>
</feature>
<keyword evidence="5 6" id="KW-0175">Coiled coil</keyword>
<feature type="region of interest" description="Disordered" evidence="7">
    <location>
        <begin position="1404"/>
        <end position="1471"/>
    </location>
</feature>
<feature type="compositionally biased region" description="Polar residues" evidence="7">
    <location>
        <begin position="586"/>
        <end position="596"/>
    </location>
</feature>
<dbReference type="GO" id="GO:0061245">
    <property type="term" value="P:establishment or maintenance of bipolar cell polarity"/>
    <property type="evidence" value="ECO:0007669"/>
    <property type="project" value="TreeGrafter"/>
</dbReference>
<feature type="compositionally biased region" description="Polar residues" evidence="7">
    <location>
        <begin position="1543"/>
        <end position="1556"/>
    </location>
</feature>
<dbReference type="EMBL" id="CP099420">
    <property type="protein sequence ID" value="USW50940.1"/>
    <property type="molecule type" value="Genomic_DNA"/>
</dbReference>
<feature type="region of interest" description="Disordered" evidence="7">
    <location>
        <begin position="1331"/>
        <end position="1355"/>
    </location>
</feature>
<dbReference type="Proteomes" id="UP001056384">
    <property type="component" value="Chromosome 3"/>
</dbReference>
<comment type="subcellular location">
    <subcellularLocation>
        <location evidence="1">Cytoplasm</location>
    </subcellularLocation>
</comment>
<feature type="compositionally biased region" description="Low complexity" evidence="7">
    <location>
        <begin position="671"/>
        <end position="681"/>
    </location>
</feature>
<feature type="compositionally biased region" description="Pro residues" evidence="7">
    <location>
        <begin position="547"/>
        <end position="559"/>
    </location>
</feature>
<feature type="compositionally biased region" description="Basic and acidic residues" evidence="7">
    <location>
        <begin position="520"/>
        <end position="537"/>
    </location>
</feature>
<feature type="coiled-coil region" evidence="6">
    <location>
        <begin position="1079"/>
        <end position="1155"/>
    </location>
</feature>
<name>A0A9Q9EHF6_9PEZI</name>
<dbReference type="Pfam" id="PF24681">
    <property type="entry name" value="Kelch_KLHDC2_KLHL20_DRC7"/>
    <property type="match status" value="1"/>
</dbReference>
<feature type="compositionally biased region" description="Basic and acidic residues" evidence="7">
    <location>
        <begin position="837"/>
        <end position="849"/>
    </location>
</feature>
<evidence type="ECO:0000256" key="3">
    <source>
        <dbReference type="ARBA" id="ARBA00022490"/>
    </source>
</evidence>
<feature type="compositionally biased region" description="Polar residues" evidence="7">
    <location>
        <begin position="714"/>
        <end position="725"/>
    </location>
</feature>
<dbReference type="InterPro" id="IPR015915">
    <property type="entry name" value="Kelch-typ_b-propeller"/>
</dbReference>
<dbReference type="PANTHER" id="PTHR23244:SF456">
    <property type="entry name" value="MULTIPLE EPIDERMAL GROWTH FACTOR-LIKE DOMAINS PROTEIN 8"/>
    <property type="match status" value="1"/>
</dbReference>
<proteinExistence type="predicted"/>
<organism evidence="8 9">
    <name type="scientific">Septoria linicola</name>
    <dbReference type="NCBI Taxonomy" id="215465"/>
    <lineage>
        <taxon>Eukaryota</taxon>
        <taxon>Fungi</taxon>
        <taxon>Dikarya</taxon>
        <taxon>Ascomycota</taxon>
        <taxon>Pezizomycotina</taxon>
        <taxon>Dothideomycetes</taxon>
        <taxon>Dothideomycetidae</taxon>
        <taxon>Mycosphaerellales</taxon>
        <taxon>Mycosphaerellaceae</taxon>
        <taxon>Septoria</taxon>
    </lineage>
</organism>
<feature type="compositionally biased region" description="Basic and acidic residues" evidence="7">
    <location>
        <begin position="107"/>
        <end position="117"/>
    </location>
</feature>
<feature type="coiled-coil region" evidence="6">
    <location>
        <begin position="783"/>
        <end position="814"/>
    </location>
</feature>
<keyword evidence="3" id="KW-0963">Cytoplasm</keyword>
<feature type="region of interest" description="Disordered" evidence="7">
    <location>
        <begin position="478"/>
        <end position="731"/>
    </location>
</feature>
<evidence type="ECO:0000256" key="5">
    <source>
        <dbReference type="ARBA" id="ARBA00023054"/>
    </source>
</evidence>